<sequence length="56" mass="6346">MIIALGERYFPTVDVEGFAEMVKALASKASVPVSTHLDHAYEKESIIRPYRMALHR</sequence>
<evidence type="ECO:0000313" key="2">
    <source>
        <dbReference type="Proteomes" id="UP001527882"/>
    </source>
</evidence>
<evidence type="ECO:0000313" key="1">
    <source>
        <dbReference type="EMBL" id="MCZ8514294.1"/>
    </source>
</evidence>
<dbReference type="EMBL" id="JAQAGZ010000011">
    <property type="protein sequence ID" value="MCZ8514294.1"/>
    <property type="molecule type" value="Genomic_DNA"/>
</dbReference>
<protein>
    <submittedName>
        <fullName evidence="1">Uncharacterized protein</fullName>
    </submittedName>
</protein>
<name>A0ABT4QBN1_9BACL</name>
<reference evidence="1 2" key="1">
    <citation type="submission" date="2022-12" db="EMBL/GenBank/DDBJ databases">
        <title>Draft genome sequence of Paenibacillus sp. dW9.</title>
        <authorList>
            <person name="Choi E.-W."/>
            <person name="Kim D.-U."/>
        </authorList>
    </citation>
    <scope>NUCLEOTIDE SEQUENCE [LARGE SCALE GENOMIC DNA]</scope>
    <source>
        <strain evidence="2">dW9</strain>
    </source>
</reference>
<keyword evidence="2" id="KW-1185">Reference proteome</keyword>
<proteinExistence type="predicted"/>
<accession>A0ABT4QBN1</accession>
<dbReference type="Gene3D" id="3.20.20.70">
    <property type="entry name" value="Aldolase class I"/>
    <property type="match status" value="1"/>
</dbReference>
<comment type="caution">
    <text evidence="1">The sequence shown here is derived from an EMBL/GenBank/DDBJ whole genome shotgun (WGS) entry which is preliminary data.</text>
</comment>
<gene>
    <name evidence="1" type="ORF">O9H85_18035</name>
</gene>
<dbReference type="Proteomes" id="UP001527882">
    <property type="component" value="Unassembled WGS sequence"/>
</dbReference>
<organism evidence="1 2">
    <name type="scientific">Paenibacillus gyeongsangnamensis</name>
    <dbReference type="NCBI Taxonomy" id="3388067"/>
    <lineage>
        <taxon>Bacteria</taxon>
        <taxon>Bacillati</taxon>
        <taxon>Bacillota</taxon>
        <taxon>Bacilli</taxon>
        <taxon>Bacillales</taxon>
        <taxon>Paenibacillaceae</taxon>
        <taxon>Paenibacillus</taxon>
    </lineage>
</organism>
<dbReference type="SUPFAM" id="SSF51569">
    <property type="entry name" value="Aldolase"/>
    <property type="match status" value="1"/>
</dbReference>
<dbReference type="InterPro" id="IPR013785">
    <property type="entry name" value="Aldolase_TIM"/>
</dbReference>